<dbReference type="EMBL" id="JAUEPU010000207">
    <property type="protein sequence ID" value="KAK0473510.1"/>
    <property type="molecule type" value="Genomic_DNA"/>
</dbReference>
<evidence type="ECO:0000313" key="1">
    <source>
        <dbReference type="EMBL" id="KAK0473505.1"/>
    </source>
</evidence>
<dbReference type="EMBL" id="JAUEPU010000207">
    <property type="protein sequence ID" value="KAK0473505.1"/>
    <property type="molecule type" value="Genomic_DNA"/>
</dbReference>
<comment type="caution">
    <text evidence="1">The sequence shown here is derived from an EMBL/GenBank/DDBJ whole genome shotgun (WGS) entry which is preliminary data.</text>
</comment>
<evidence type="ECO:0000313" key="3">
    <source>
        <dbReference type="Proteomes" id="UP001175228"/>
    </source>
</evidence>
<dbReference type="Proteomes" id="UP001175228">
    <property type="component" value="Unassembled WGS sequence"/>
</dbReference>
<sequence>MLCSVEDALCLAAVMGASSSSSLTLILTFQFWPPNVSLPPPFPPASFRCFRRVQQASTALEANLKLNFVPRRCIDFPQARSTSIALCRGLPSLSMGSGVRGGRTWPLSITVRSCTLDVTSGFCAKTTYRLPASKVNEDCIAYRVVPLEYGLRGAGREDVALVLVATYGGHLIIPRSSPDGVTGLFLRRDHVHWQRWCGVGAGRADHQASSRLFRFIKCSPYPLVTSKSVALVHNISLDITLCPAWHPNFARRRRIAFRSLADEIVAASYFRVTLTTASYGRAPRIEFGGGRMTDDVDREDDDPPIAQTHVRACRNLRATPSRQGVNHYTP</sequence>
<accession>A0AA39UCC0</accession>
<name>A0AA39UCC0_9AGAR</name>
<proteinExistence type="predicted"/>
<gene>
    <name evidence="1" type="ORF">EDD18DRAFT_1117377</name>
    <name evidence="2" type="ORF">EDD18DRAFT_1117382</name>
</gene>
<keyword evidence="3" id="KW-1185">Reference proteome</keyword>
<evidence type="ECO:0000313" key="2">
    <source>
        <dbReference type="EMBL" id="KAK0473510.1"/>
    </source>
</evidence>
<dbReference type="AlphaFoldDB" id="A0AA39UCC0"/>
<reference evidence="1" key="1">
    <citation type="submission" date="2023-06" db="EMBL/GenBank/DDBJ databases">
        <authorList>
            <consortium name="Lawrence Berkeley National Laboratory"/>
            <person name="Ahrendt S."/>
            <person name="Sahu N."/>
            <person name="Indic B."/>
            <person name="Wong-Bajracharya J."/>
            <person name="Merenyi Z."/>
            <person name="Ke H.-M."/>
            <person name="Monk M."/>
            <person name="Kocsube S."/>
            <person name="Drula E."/>
            <person name="Lipzen A."/>
            <person name="Balint B."/>
            <person name="Henrissat B."/>
            <person name="Andreopoulos B."/>
            <person name="Martin F.M."/>
            <person name="Harder C.B."/>
            <person name="Rigling D."/>
            <person name="Ford K.L."/>
            <person name="Foster G.D."/>
            <person name="Pangilinan J."/>
            <person name="Papanicolaou A."/>
            <person name="Barry K."/>
            <person name="LaButti K."/>
            <person name="Viragh M."/>
            <person name="Koriabine M."/>
            <person name="Yan M."/>
            <person name="Riley R."/>
            <person name="Champramary S."/>
            <person name="Plett K.L."/>
            <person name="Tsai I.J."/>
            <person name="Slot J."/>
            <person name="Sipos G."/>
            <person name="Plett J."/>
            <person name="Nagy L.G."/>
            <person name="Grigoriev I.V."/>
        </authorList>
    </citation>
    <scope>NUCLEOTIDE SEQUENCE</scope>
    <source>
        <strain evidence="1">HWK02</strain>
    </source>
</reference>
<organism evidence="1 3">
    <name type="scientific">Armillaria luteobubalina</name>
    <dbReference type="NCBI Taxonomy" id="153913"/>
    <lineage>
        <taxon>Eukaryota</taxon>
        <taxon>Fungi</taxon>
        <taxon>Dikarya</taxon>
        <taxon>Basidiomycota</taxon>
        <taxon>Agaricomycotina</taxon>
        <taxon>Agaricomycetes</taxon>
        <taxon>Agaricomycetidae</taxon>
        <taxon>Agaricales</taxon>
        <taxon>Marasmiineae</taxon>
        <taxon>Physalacriaceae</taxon>
        <taxon>Armillaria</taxon>
    </lineage>
</organism>
<protein>
    <submittedName>
        <fullName evidence="1">Uncharacterized protein</fullName>
    </submittedName>
</protein>